<feature type="chain" id="PRO_5043741451" evidence="7">
    <location>
        <begin position="30"/>
        <end position="543"/>
    </location>
</feature>
<dbReference type="GO" id="GO:0008484">
    <property type="term" value="F:sulfuric ester hydrolase activity"/>
    <property type="evidence" value="ECO:0007669"/>
    <property type="project" value="InterPro"/>
</dbReference>
<dbReference type="InterPro" id="IPR024607">
    <property type="entry name" value="Sulfatase_CS"/>
</dbReference>
<feature type="signal peptide" evidence="7">
    <location>
        <begin position="1"/>
        <end position="29"/>
    </location>
</feature>
<keyword evidence="7" id="KW-0732">Signal</keyword>
<dbReference type="Gene3D" id="3.30.1120.10">
    <property type="match status" value="1"/>
</dbReference>
<dbReference type="Pfam" id="PF00884">
    <property type="entry name" value="Sulfatase"/>
    <property type="match status" value="1"/>
</dbReference>
<keyword evidence="3" id="KW-0479">Metal-binding</keyword>
<name>A0AAV4AZY3_9GAST</name>
<dbReference type="InterPro" id="IPR047115">
    <property type="entry name" value="ARSB"/>
</dbReference>
<evidence type="ECO:0000256" key="2">
    <source>
        <dbReference type="ARBA" id="ARBA00008779"/>
    </source>
</evidence>
<keyword evidence="10" id="KW-1185">Reference proteome</keyword>
<evidence type="ECO:0000256" key="6">
    <source>
        <dbReference type="ARBA" id="ARBA00023180"/>
    </source>
</evidence>
<dbReference type="CDD" id="cd16029">
    <property type="entry name" value="4-S"/>
    <property type="match status" value="1"/>
</dbReference>
<dbReference type="Gene3D" id="3.40.720.10">
    <property type="entry name" value="Alkaline Phosphatase, subunit A"/>
    <property type="match status" value="1"/>
</dbReference>
<sequence length="543" mass="61328">MNCQAKSCLQLAVIWHISLLMLLPVLVSSVAVRDPRPNIVFVLADDYGYYDIGYHGKQIKTPHLDDLCSSGVRLENYYVQPICVPTRSQLMSGMYQIHTGLQHSNTPLLPLNIPTVADKIKEAGYSTHMVGKWHLGFRRKENMPSYRGFDTMFCFLDGHESYYEHARSYRGKGPYLDLRTEKGPAFNYSGIYSANMYTERAINMLKNHASSQPDTPLFLYLAYQSVHTPLQVPDHYMKNYKHIKDINRRKYAGMVAALDEGVGNLTEALKSLGMWDNTVFIFSSDNGGHNRNGGASNWPLRGKKGTLWEGGMRANGFVTGGRVERSGVISNELIHVSDWFPTLVGLAKGNLNGTKLDGYDQWNTINKGTASPREVILHNIDILRPRLGQPIFNSTFDSSIRAAIRVGDYKLITGDCGDDEWVPPPGVRERSLHSVNAAHLLETRNNRGINMANGNSKSFARAQKKIERGSQHIREGKKNVWLFNIREDPTEHHDLSDKEPERVRQMLDHLLVFNKTAVPPIKLHRDPRSNPALHGNVWGPWLD</sequence>
<evidence type="ECO:0000256" key="4">
    <source>
        <dbReference type="ARBA" id="ARBA00022801"/>
    </source>
</evidence>
<protein>
    <submittedName>
        <fullName evidence="9">Arylsulfatase b</fullName>
    </submittedName>
</protein>
<reference evidence="9 10" key="1">
    <citation type="journal article" date="2021" name="Elife">
        <title>Chloroplast acquisition without the gene transfer in kleptoplastic sea slugs, Plakobranchus ocellatus.</title>
        <authorList>
            <person name="Maeda T."/>
            <person name="Takahashi S."/>
            <person name="Yoshida T."/>
            <person name="Shimamura S."/>
            <person name="Takaki Y."/>
            <person name="Nagai Y."/>
            <person name="Toyoda A."/>
            <person name="Suzuki Y."/>
            <person name="Arimoto A."/>
            <person name="Ishii H."/>
            <person name="Satoh N."/>
            <person name="Nishiyama T."/>
            <person name="Hasebe M."/>
            <person name="Maruyama T."/>
            <person name="Minagawa J."/>
            <person name="Obokata J."/>
            <person name="Shigenobu S."/>
        </authorList>
    </citation>
    <scope>NUCLEOTIDE SEQUENCE [LARGE SCALE GENOMIC DNA]</scope>
</reference>
<evidence type="ECO:0000313" key="10">
    <source>
        <dbReference type="Proteomes" id="UP000735302"/>
    </source>
</evidence>
<dbReference type="EMBL" id="BLXT01004484">
    <property type="protein sequence ID" value="GFO13309.1"/>
    <property type="molecule type" value="Genomic_DNA"/>
</dbReference>
<evidence type="ECO:0000256" key="1">
    <source>
        <dbReference type="ARBA" id="ARBA00001913"/>
    </source>
</evidence>
<evidence type="ECO:0000313" key="9">
    <source>
        <dbReference type="EMBL" id="GFO13309.1"/>
    </source>
</evidence>
<dbReference type="InterPro" id="IPR000917">
    <property type="entry name" value="Sulfatase_N"/>
</dbReference>
<gene>
    <name evidence="9" type="ORF">PoB_003981400</name>
</gene>
<evidence type="ECO:0000259" key="8">
    <source>
        <dbReference type="Pfam" id="PF00884"/>
    </source>
</evidence>
<evidence type="ECO:0000256" key="7">
    <source>
        <dbReference type="SAM" id="SignalP"/>
    </source>
</evidence>
<keyword evidence="4" id="KW-0378">Hydrolase</keyword>
<dbReference type="PANTHER" id="PTHR10342">
    <property type="entry name" value="ARYLSULFATASE"/>
    <property type="match status" value="1"/>
</dbReference>
<dbReference type="PROSITE" id="PS00149">
    <property type="entry name" value="SULFATASE_2"/>
    <property type="match status" value="1"/>
</dbReference>
<dbReference type="SUPFAM" id="SSF53649">
    <property type="entry name" value="Alkaline phosphatase-like"/>
    <property type="match status" value="1"/>
</dbReference>
<comment type="cofactor">
    <cofactor evidence="1">
        <name>Ca(2+)</name>
        <dbReference type="ChEBI" id="CHEBI:29108"/>
    </cofactor>
</comment>
<dbReference type="InterPro" id="IPR017850">
    <property type="entry name" value="Alkaline_phosphatase_core_sf"/>
</dbReference>
<evidence type="ECO:0000256" key="3">
    <source>
        <dbReference type="ARBA" id="ARBA00022723"/>
    </source>
</evidence>
<comment type="similarity">
    <text evidence="2">Belongs to the sulfatase family.</text>
</comment>
<keyword evidence="5" id="KW-0106">Calcium</keyword>
<keyword evidence="6" id="KW-0325">Glycoprotein</keyword>
<proteinExistence type="inferred from homology"/>
<comment type="caution">
    <text evidence="9">The sequence shown here is derived from an EMBL/GenBank/DDBJ whole genome shotgun (WGS) entry which is preliminary data.</text>
</comment>
<dbReference type="GO" id="GO:0046872">
    <property type="term" value="F:metal ion binding"/>
    <property type="evidence" value="ECO:0007669"/>
    <property type="project" value="UniProtKB-KW"/>
</dbReference>
<feature type="domain" description="Sulfatase N-terminal" evidence="8">
    <location>
        <begin position="37"/>
        <end position="347"/>
    </location>
</feature>
<accession>A0AAV4AZY3</accession>
<dbReference type="AlphaFoldDB" id="A0AAV4AZY3"/>
<evidence type="ECO:0000256" key="5">
    <source>
        <dbReference type="ARBA" id="ARBA00022837"/>
    </source>
</evidence>
<dbReference type="Proteomes" id="UP000735302">
    <property type="component" value="Unassembled WGS sequence"/>
</dbReference>
<organism evidence="9 10">
    <name type="scientific">Plakobranchus ocellatus</name>
    <dbReference type="NCBI Taxonomy" id="259542"/>
    <lineage>
        <taxon>Eukaryota</taxon>
        <taxon>Metazoa</taxon>
        <taxon>Spiralia</taxon>
        <taxon>Lophotrochozoa</taxon>
        <taxon>Mollusca</taxon>
        <taxon>Gastropoda</taxon>
        <taxon>Heterobranchia</taxon>
        <taxon>Euthyneura</taxon>
        <taxon>Panpulmonata</taxon>
        <taxon>Sacoglossa</taxon>
        <taxon>Placobranchoidea</taxon>
        <taxon>Plakobranchidae</taxon>
        <taxon>Plakobranchus</taxon>
    </lineage>
</organism>
<dbReference type="PANTHER" id="PTHR10342:SF274">
    <property type="entry name" value="ARYLSULFATASE B"/>
    <property type="match status" value="1"/>
</dbReference>